<dbReference type="PANTHER" id="PTHR30250">
    <property type="entry name" value="PST FAMILY PREDICTED COLANIC ACID TRANSPORTER"/>
    <property type="match status" value="1"/>
</dbReference>
<feature type="transmembrane region" description="Helical" evidence="6">
    <location>
        <begin position="319"/>
        <end position="338"/>
    </location>
</feature>
<keyword evidence="3 6" id="KW-0812">Transmembrane</keyword>
<evidence type="ECO:0000313" key="7">
    <source>
        <dbReference type="EMBL" id="KKL88890.1"/>
    </source>
</evidence>
<proteinExistence type="predicted"/>
<evidence type="ECO:0008006" key="8">
    <source>
        <dbReference type="Google" id="ProtNLM"/>
    </source>
</evidence>
<keyword evidence="4 6" id="KW-1133">Transmembrane helix</keyword>
<accession>A0A0F9I509</accession>
<comment type="caution">
    <text evidence="7">The sequence shown here is derived from an EMBL/GenBank/DDBJ whole genome shotgun (WGS) entry which is preliminary data.</text>
</comment>
<evidence type="ECO:0000256" key="3">
    <source>
        <dbReference type="ARBA" id="ARBA00022692"/>
    </source>
</evidence>
<feature type="transmembrane region" description="Helical" evidence="6">
    <location>
        <begin position="280"/>
        <end position="298"/>
    </location>
</feature>
<feature type="transmembrane region" description="Helical" evidence="6">
    <location>
        <begin position="7"/>
        <end position="29"/>
    </location>
</feature>
<dbReference type="PANTHER" id="PTHR30250:SF11">
    <property type="entry name" value="O-ANTIGEN TRANSPORTER-RELATED"/>
    <property type="match status" value="1"/>
</dbReference>
<name>A0A0F9I509_9ZZZZ</name>
<evidence type="ECO:0000256" key="6">
    <source>
        <dbReference type="SAM" id="Phobius"/>
    </source>
</evidence>
<gene>
    <name evidence="7" type="ORF">LCGC14_1920190</name>
</gene>
<evidence type="ECO:0000256" key="1">
    <source>
        <dbReference type="ARBA" id="ARBA00004651"/>
    </source>
</evidence>
<keyword evidence="5 6" id="KW-0472">Membrane</keyword>
<evidence type="ECO:0000256" key="4">
    <source>
        <dbReference type="ARBA" id="ARBA00022989"/>
    </source>
</evidence>
<dbReference type="InterPro" id="IPR050833">
    <property type="entry name" value="Poly_Biosynth_Transport"/>
</dbReference>
<dbReference type="InterPro" id="IPR002797">
    <property type="entry name" value="Polysacc_synth"/>
</dbReference>
<protein>
    <recommendedName>
        <fullName evidence="8">Polysaccharide biosynthesis protein C-terminal domain-containing protein</fullName>
    </recommendedName>
</protein>
<organism evidence="7">
    <name type="scientific">marine sediment metagenome</name>
    <dbReference type="NCBI Taxonomy" id="412755"/>
    <lineage>
        <taxon>unclassified sequences</taxon>
        <taxon>metagenomes</taxon>
        <taxon>ecological metagenomes</taxon>
    </lineage>
</organism>
<keyword evidence="2" id="KW-1003">Cell membrane</keyword>
<dbReference type="GO" id="GO:0005886">
    <property type="term" value="C:plasma membrane"/>
    <property type="evidence" value="ECO:0007669"/>
    <property type="project" value="UniProtKB-SubCell"/>
</dbReference>
<sequence length="393" mass="42638">MGRALSLYAPAMAFTRAITLARVLLLTWLLGPSEFGTWGLGMMVFSILAPIAVLGSHQGIARYVSFYQARGRLREFLRRAATGICFVAGCTGLTALACSGWIARLLASTSGASEPIGHQLLVVIAVLGVVNGLLMALYHNLQACMRGMRTFRLLAAMELTYAFLFTVGALVGGAVWPRGYTVLIAHASSLAILLAVGGWAARSCLAYHGDRPPPDQDAAAGPPDEPDNVPVLARLLRFGVVAMLAPMVWNLGNQVSAWFIHRHHGSEALGVYIPYRQLCQPVWVLSGIVWGLVFSYVVRHWEFRLRPEAARMLNVAYKGVVLTLMTVSVLIRATRTWWGMLLPEAYRDGLGALPGLLLFFQCSANLGMFSIVAKLREKPMTIVAVLFAGAAVN</sequence>
<feature type="non-terminal residue" evidence="7">
    <location>
        <position position="393"/>
    </location>
</feature>
<feature type="transmembrane region" description="Helical" evidence="6">
    <location>
        <begin position="122"/>
        <end position="141"/>
    </location>
</feature>
<feature type="transmembrane region" description="Helical" evidence="6">
    <location>
        <begin position="350"/>
        <end position="372"/>
    </location>
</feature>
<feature type="transmembrane region" description="Helical" evidence="6">
    <location>
        <begin position="76"/>
        <end position="102"/>
    </location>
</feature>
<feature type="transmembrane region" description="Helical" evidence="6">
    <location>
        <begin position="153"/>
        <end position="176"/>
    </location>
</feature>
<dbReference type="EMBL" id="LAZR01020436">
    <property type="protein sequence ID" value="KKL88890.1"/>
    <property type="molecule type" value="Genomic_DNA"/>
</dbReference>
<dbReference type="AlphaFoldDB" id="A0A0F9I509"/>
<feature type="transmembrane region" description="Helical" evidence="6">
    <location>
        <begin position="238"/>
        <end position="260"/>
    </location>
</feature>
<dbReference type="Pfam" id="PF01943">
    <property type="entry name" value="Polysacc_synt"/>
    <property type="match status" value="1"/>
</dbReference>
<comment type="subcellular location">
    <subcellularLocation>
        <location evidence="1">Cell membrane</location>
        <topology evidence="1">Multi-pass membrane protein</topology>
    </subcellularLocation>
</comment>
<reference evidence="7" key="1">
    <citation type="journal article" date="2015" name="Nature">
        <title>Complex archaea that bridge the gap between prokaryotes and eukaryotes.</title>
        <authorList>
            <person name="Spang A."/>
            <person name="Saw J.H."/>
            <person name="Jorgensen S.L."/>
            <person name="Zaremba-Niedzwiedzka K."/>
            <person name="Martijn J."/>
            <person name="Lind A.E."/>
            <person name="van Eijk R."/>
            <person name="Schleper C."/>
            <person name="Guy L."/>
            <person name="Ettema T.J."/>
        </authorList>
    </citation>
    <scope>NUCLEOTIDE SEQUENCE</scope>
</reference>
<evidence type="ECO:0000256" key="2">
    <source>
        <dbReference type="ARBA" id="ARBA00022475"/>
    </source>
</evidence>
<feature type="transmembrane region" description="Helical" evidence="6">
    <location>
        <begin position="182"/>
        <end position="201"/>
    </location>
</feature>
<evidence type="ECO:0000256" key="5">
    <source>
        <dbReference type="ARBA" id="ARBA00023136"/>
    </source>
</evidence>
<feature type="transmembrane region" description="Helical" evidence="6">
    <location>
        <begin position="35"/>
        <end position="55"/>
    </location>
</feature>